<organism evidence="2">
    <name type="scientific">Trepomonas sp. PC1</name>
    <dbReference type="NCBI Taxonomy" id="1076344"/>
    <lineage>
        <taxon>Eukaryota</taxon>
        <taxon>Metamonada</taxon>
        <taxon>Diplomonadida</taxon>
        <taxon>Hexamitidae</taxon>
        <taxon>Hexamitinae</taxon>
        <taxon>Trepomonas</taxon>
    </lineage>
</organism>
<feature type="non-terminal residue" evidence="2">
    <location>
        <position position="1"/>
    </location>
</feature>
<feature type="region of interest" description="Disordered" evidence="1">
    <location>
        <begin position="390"/>
        <end position="409"/>
    </location>
</feature>
<evidence type="ECO:0000313" key="2">
    <source>
        <dbReference type="EMBL" id="JAP94138.1"/>
    </source>
</evidence>
<name>A0A146KD18_9EUKA</name>
<dbReference type="EMBL" id="GDID01002468">
    <property type="protein sequence ID" value="JAP94138.1"/>
    <property type="molecule type" value="Transcribed_RNA"/>
</dbReference>
<reference evidence="2" key="1">
    <citation type="submission" date="2015-07" db="EMBL/GenBank/DDBJ databases">
        <title>Adaptation to a free-living lifestyle via gene acquisitions in the diplomonad Trepomonas sp. PC1.</title>
        <authorList>
            <person name="Xu F."/>
            <person name="Jerlstrom-Hultqvist J."/>
            <person name="Kolisko M."/>
            <person name="Simpson A.G.B."/>
            <person name="Roger A.J."/>
            <person name="Svard S.G."/>
            <person name="Andersson J.O."/>
        </authorList>
    </citation>
    <scope>NUCLEOTIDE SEQUENCE</scope>
    <source>
        <strain evidence="2">PC1</strain>
    </source>
</reference>
<protein>
    <submittedName>
        <fullName evidence="2">Uncharacterized protein</fullName>
    </submittedName>
</protein>
<proteinExistence type="predicted"/>
<accession>A0A146KD18</accession>
<dbReference type="AlphaFoldDB" id="A0A146KD18"/>
<sequence length="452" mass="52263">SDQLIQTVISDYLSSTQVIPKVEKILNKIIEDQVDQPELFMAEQLLSAQPKQILVQSIWQLPNQSILILYKAKQMLFTHSFANAELTKAPCSKPTQICADLADFDVNQKISSAYPELKGKCDHAPVFYAEFLKILQNQLMLGQFQVLTHVLALSLRQRPVFHVYLFVLPGIRVGFQVTDYSQLEKLSLRKFPFQAVFNEKTGEFAFENVKIPAEDVEIRSFDLIVKRGLELEQRTKQKPSTLQQAIILLLWVSRLQQKCLLEIDLQLSAFQLQENSLERPFENFLLSALFYCPNTQIYVRNLHSYSEPQPQPQQKTKNPVRQFAYQKGDFAKDIESCVLHFQQLKDQTAKIFTEQVYAQLNKTAVQTDLDQFFTSLAESNFTPTLKTENKPEICSFQQPRPQTPDKKSKKEELVVKYLMNRAHAVMLQQCDAYLVGDMKEMEEICWEMEADE</sequence>
<gene>
    <name evidence="2" type="ORF">TPC1_13321</name>
</gene>
<evidence type="ECO:0000256" key="1">
    <source>
        <dbReference type="SAM" id="MobiDB-lite"/>
    </source>
</evidence>